<sequence length="197" mass="21807">MTDLLSALSVRFEGLFQRRKRGADRIRDLPDRRLLATAYIPALAARGGLILWVGCRAYTAEDYPALEQWGAEVWTTDIDPKAARWGRAGRHQTGDLCQIDQVFDDLRFDAIVCNGVLGFGVDSPASQEQAMTAMAGILKPGGLLLLGWNNDKIDDPLKLSATGRFFTTGHIGSQPPRVRFDDVTHVYDTLELARPVH</sequence>
<proteinExistence type="predicted"/>
<organism evidence="2 3">
    <name type="scientific">Brevundimonas nasdae</name>
    <dbReference type="NCBI Taxonomy" id="172043"/>
    <lineage>
        <taxon>Bacteria</taxon>
        <taxon>Pseudomonadati</taxon>
        <taxon>Pseudomonadota</taxon>
        <taxon>Alphaproteobacteria</taxon>
        <taxon>Caulobacterales</taxon>
        <taxon>Caulobacteraceae</taxon>
        <taxon>Brevundimonas</taxon>
    </lineage>
</organism>
<protein>
    <submittedName>
        <fullName evidence="2">Class I SAM-dependent methyltransferase</fullName>
    </submittedName>
</protein>
<gene>
    <name evidence="2" type="ORF">KWG56_11085</name>
</gene>
<dbReference type="GO" id="GO:0032259">
    <property type="term" value="P:methylation"/>
    <property type="evidence" value="ECO:0007669"/>
    <property type="project" value="UniProtKB-KW"/>
</dbReference>
<keyword evidence="2" id="KW-0808">Transferase</keyword>
<dbReference type="EMBL" id="CP080034">
    <property type="protein sequence ID" value="QYC09164.1"/>
    <property type="molecule type" value="Genomic_DNA"/>
</dbReference>
<keyword evidence="3" id="KW-1185">Reference proteome</keyword>
<reference evidence="2 3" key="1">
    <citation type="submission" date="2021-07" db="EMBL/GenBank/DDBJ databases">
        <title>Isolation and characterization of bacteria from a gold mining with a capacity of golden bioaccumulation.</title>
        <authorList>
            <person name="Yang X.J."/>
        </authorList>
    </citation>
    <scope>NUCLEOTIDE SEQUENCE [LARGE SCALE GENOMIC DNA]</scope>
    <source>
        <strain evidence="2 3">Au29</strain>
    </source>
</reference>
<dbReference type="InterPro" id="IPR013216">
    <property type="entry name" value="Methyltransf_11"/>
</dbReference>
<feature type="domain" description="Methyltransferase type 11" evidence="1">
    <location>
        <begin position="60"/>
        <end position="145"/>
    </location>
</feature>
<dbReference type="Pfam" id="PF08241">
    <property type="entry name" value="Methyltransf_11"/>
    <property type="match status" value="1"/>
</dbReference>
<dbReference type="Proteomes" id="UP000824334">
    <property type="component" value="Chromosome"/>
</dbReference>
<evidence type="ECO:0000313" key="2">
    <source>
        <dbReference type="EMBL" id="QYC09164.1"/>
    </source>
</evidence>
<dbReference type="RefSeq" id="WP_219354801.1">
    <property type="nucleotide sequence ID" value="NZ_CP080034.1"/>
</dbReference>
<evidence type="ECO:0000259" key="1">
    <source>
        <dbReference type="Pfam" id="PF08241"/>
    </source>
</evidence>
<name>A0ABX8TJ25_9CAUL</name>
<evidence type="ECO:0000313" key="3">
    <source>
        <dbReference type="Proteomes" id="UP000824334"/>
    </source>
</evidence>
<dbReference type="GeneID" id="94375815"/>
<dbReference type="GO" id="GO:0008168">
    <property type="term" value="F:methyltransferase activity"/>
    <property type="evidence" value="ECO:0007669"/>
    <property type="project" value="UniProtKB-KW"/>
</dbReference>
<accession>A0ABX8TJ25</accession>
<keyword evidence="2" id="KW-0489">Methyltransferase</keyword>